<proteinExistence type="predicted"/>
<reference evidence="1 2" key="1">
    <citation type="submission" date="2020-07" db="EMBL/GenBank/DDBJ databases">
        <title>Moheibacter lacus sp. nov., a member of the family Flavobacteriaceae isolated from freshwater lake sediment.</title>
        <authorList>
            <person name="Liu Y."/>
        </authorList>
    </citation>
    <scope>NUCLEOTIDE SEQUENCE [LARGE SCALE GENOMIC DNA]</scope>
    <source>
        <strain evidence="1 2">BDHS18</strain>
    </source>
</reference>
<comment type="caution">
    <text evidence="1">The sequence shown here is derived from an EMBL/GenBank/DDBJ whole genome shotgun (WGS) entry which is preliminary data.</text>
</comment>
<evidence type="ECO:0000313" key="2">
    <source>
        <dbReference type="Proteomes" id="UP000552241"/>
    </source>
</evidence>
<dbReference type="InterPro" id="IPR051252">
    <property type="entry name" value="IS1_transposase_InsA"/>
</dbReference>
<name>A0A838ZP44_9FLAO</name>
<dbReference type="EMBL" id="JACDZE010000001">
    <property type="protein sequence ID" value="MBA5628535.1"/>
    <property type="molecule type" value="Genomic_DNA"/>
</dbReference>
<dbReference type="AlphaFoldDB" id="A0A838ZP44"/>
<dbReference type="PANTHER" id="PTHR47923">
    <property type="entry name" value="INSERTION ELEMENT IS1 1 PROTEIN INSA-RELATED"/>
    <property type="match status" value="1"/>
</dbReference>
<gene>
    <name evidence="1" type="ORF">HU137_01980</name>
</gene>
<dbReference type="GO" id="GO:0006313">
    <property type="term" value="P:DNA transposition"/>
    <property type="evidence" value="ECO:0007669"/>
    <property type="project" value="TreeGrafter"/>
</dbReference>
<protein>
    <submittedName>
        <fullName evidence="1">IS1 family transposase</fullName>
    </submittedName>
</protein>
<evidence type="ECO:0000313" key="1">
    <source>
        <dbReference type="EMBL" id="MBA5628535.1"/>
    </source>
</evidence>
<accession>A0A838ZP44</accession>
<dbReference type="Proteomes" id="UP000552241">
    <property type="component" value="Unassembled WGS sequence"/>
</dbReference>
<dbReference type="PANTHER" id="PTHR47923:SF1">
    <property type="entry name" value="INSERTION ELEMENT IS1 1 PROTEIN INSA-RELATED"/>
    <property type="match status" value="1"/>
</dbReference>
<organism evidence="1 2">
    <name type="scientific">Moheibacter lacus</name>
    <dbReference type="NCBI Taxonomy" id="2745851"/>
    <lineage>
        <taxon>Bacteria</taxon>
        <taxon>Pseudomonadati</taxon>
        <taxon>Bacteroidota</taxon>
        <taxon>Flavobacteriia</taxon>
        <taxon>Flavobacteriales</taxon>
        <taxon>Weeksellaceae</taxon>
        <taxon>Moheibacter</taxon>
    </lineage>
</organism>
<dbReference type="RefSeq" id="WP_182042130.1">
    <property type="nucleotide sequence ID" value="NZ_JACDZE010000001.1"/>
</dbReference>
<sequence>MASITIRCIKSVDGNNSMVKNGKTSYGKQRFICKTCKKSRVENYKSNAYQSELNQQIISLTKEGLGIRSLSRYLKVSATKIIRRIIEIARTIKKPMISLGKEYEVDEICIYIGTFILYRFLFFNFKFPDQLNKN</sequence>
<keyword evidence="2" id="KW-1185">Reference proteome</keyword>